<reference evidence="2 3" key="1">
    <citation type="submission" date="2019-05" db="EMBL/GenBank/DDBJ databases">
        <title>Verrucobacter flavum gen. nov., sp. nov. a new member of the family Verrucomicrobiaceae.</title>
        <authorList>
            <person name="Szuroczki S."/>
            <person name="Abbaszade G."/>
            <person name="Szabo A."/>
            <person name="Felfoldi T."/>
            <person name="Schumann P."/>
            <person name="Boka K."/>
            <person name="Keki Z."/>
            <person name="Toumi M."/>
            <person name="Toth E."/>
        </authorList>
    </citation>
    <scope>NUCLEOTIDE SEQUENCE [LARGE SCALE GENOMIC DNA]</scope>
    <source>
        <strain evidence="2 3">MG-N-17</strain>
    </source>
</reference>
<evidence type="ECO:0000256" key="1">
    <source>
        <dbReference type="SAM" id="MobiDB-lite"/>
    </source>
</evidence>
<proteinExistence type="predicted"/>
<comment type="caution">
    <text evidence="2">The sequence shown here is derived from an EMBL/GenBank/DDBJ whole genome shotgun (WGS) entry which is preliminary data.</text>
</comment>
<keyword evidence="3" id="KW-1185">Reference proteome</keyword>
<gene>
    <name evidence="2" type="ORF">FEM03_23055</name>
</gene>
<organism evidence="2 3">
    <name type="scientific">Phragmitibacter flavus</name>
    <dbReference type="NCBI Taxonomy" id="2576071"/>
    <lineage>
        <taxon>Bacteria</taxon>
        <taxon>Pseudomonadati</taxon>
        <taxon>Verrucomicrobiota</taxon>
        <taxon>Verrucomicrobiia</taxon>
        <taxon>Verrucomicrobiales</taxon>
        <taxon>Verrucomicrobiaceae</taxon>
        <taxon>Phragmitibacter</taxon>
    </lineage>
</organism>
<dbReference type="AlphaFoldDB" id="A0A5R8K8W1"/>
<dbReference type="Proteomes" id="UP000306196">
    <property type="component" value="Unassembled WGS sequence"/>
</dbReference>
<evidence type="ECO:0000313" key="2">
    <source>
        <dbReference type="EMBL" id="TLD68385.1"/>
    </source>
</evidence>
<accession>A0A5R8K8W1</accession>
<sequence length="151" mass="16833">MITEHAALIHSHVVTNLLARAIIAFRSLTLIAAHKPYSPFFPQPEDSLREVPDTGGRQSRSLSRDQPRHPKKHGFGAMTSNLRSRPLPIHEHLLWLCSASCSFSSWVHVPHLICLLALRQDEEAAGDGGDPNLTLSPTIRLRLPRIFVALE</sequence>
<dbReference type="EMBL" id="VAUV01000026">
    <property type="protein sequence ID" value="TLD68385.1"/>
    <property type="molecule type" value="Genomic_DNA"/>
</dbReference>
<protein>
    <submittedName>
        <fullName evidence="2">Uncharacterized protein</fullName>
    </submittedName>
</protein>
<feature type="region of interest" description="Disordered" evidence="1">
    <location>
        <begin position="43"/>
        <end position="77"/>
    </location>
</feature>
<name>A0A5R8K8W1_9BACT</name>
<evidence type="ECO:0000313" key="3">
    <source>
        <dbReference type="Proteomes" id="UP000306196"/>
    </source>
</evidence>